<protein>
    <submittedName>
        <fullName evidence="1">Uncharacterized protein</fullName>
    </submittedName>
</protein>
<sequence>MKDSLVQCNDVINIEVDHNYNEDQQIETHLALKECIQAETPPSSLEDTQECQENEKLKNDTMGEDITDIISEPEPEESTSANDQGMFSACIPDFGNILNYYSNITQESWKVGLDDINSI</sequence>
<dbReference type="EMBL" id="AVOT02007837">
    <property type="protein sequence ID" value="MBW0484741.1"/>
    <property type="molecule type" value="Genomic_DNA"/>
</dbReference>
<organism evidence="1 2">
    <name type="scientific">Austropuccinia psidii MF-1</name>
    <dbReference type="NCBI Taxonomy" id="1389203"/>
    <lineage>
        <taxon>Eukaryota</taxon>
        <taxon>Fungi</taxon>
        <taxon>Dikarya</taxon>
        <taxon>Basidiomycota</taxon>
        <taxon>Pucciniomycotina</taxon>
        <taxon>Pucciniomycetes</taxon>
        <taxon>Pucciniales</taxon>
        <taxon>Sphaerophragmiaceae</taxon>
        <taxon>Austropuccinia</taxon>
    </lineage>
</organism>
<accession>A0A9Q3CGS6</accession>
<comment type="caution">
    <text evidence="1">The sequence shown here is derived from an EMBL/GenBank/DDBJ whole genome shotgun (WGS) entry which is preliminary data.</text>
</comment>
<evidence type="ECO:0000313" key="1">
    <source>
        <dbReference type="EMBL" id="MBW0484741.1"/>
    </source>
</evidence>
<dbReference type="Proteomes" id="UP000765509">
    <property type="component" value="Unassembled WGS sequence"/>
</dbReference>
<name>A0A9Q3CGS6_9BASI</name>
<proteinExistence type="predicted"/>
<evidence type="ECO:0000313" key="2">
    <source>
        <dbReference type="Proteomes" id="UP000765509"/>
    </source>
</evidence>
<gene>
    <name evidence="1" type="ORF">O181_024456</name>
</gene>
<reference evidence="1" key="1">
    <citation type="submission" date="2021-03" db="EMBL/GenBank/DDBJ databases">
        <title>Draft genome sequence of rust myrtle Austropuccinia psidii MF-1, a brazilian biotype.</title>
        <authorList>
            <person name="Quecine M.C."/>
            <person name="Pachon D.M.R."/>
            <person name="Bonatelli M.L."/>
            <person name="Correr F.H."/>
            <person name="Franceschini L.M."/>
            <person name="Leite T.F."/>
            <person name="Margarido G.R.A."/>
            <person name="Almeida C.A."/>
            <person name="Ferrarezi J.A."/>
            <person name="Labate C.A."/>
        </authorList>
    </citation>
    <scope>NUCLEOTIDE SEQUENCE</scope>
    <source>
        <strain evidence="1">MF-1</strain>
    </source>
</reference>
<keyword evidence="2" id="KW-1185">Reference proteome</keyword>
<dbReference type="AlphaFoldDB" id="A0A9Q3CGS6"/>